<accession>A0ABX0MAF9</accession>
<organism evidence="1 2">
    <name type="scientific">Massilia aquatica</name>
    <dbReference type="NCBI Taxonomy" id="2609000"/>
    <lineage>
        <taxon>Bacteria</taxon>
        <taxon>Pseudomonadati</taxon>
        <taxon>Pseudomonadota</taxon>
        <taxon>Betaproteobacteria</taxon>
        <taxon>Burkholderiales</taxon>
        <taxon>Oxalobacteraceae</taxon>
        <taxon>Telluria group</taxon>
        <taxon>Massilia</taxon>
    </lineage>
</organism>
<dbReference type="RefSeq" id="WP_167077724.1">
    <property type="nucleotide sequence ID" value="NZ_VVIW01000010.1"/>
</dbReference>
<proteinExistence type="predicted"/>
<reference evidence="1 2" key="1">
    <citation type="submission" date="2019-09" db="EMBL/GenBank/DDBJ databases">
        <title>Taxonomy of Antarctic Massilia spp.: description of Massilia rubra sp. nov., Massilia aquatica sp. nov., Massilia mucilaginosa sp. nov., Massilia frigida sp. nov. isolated from streams, lakes and regoliths.</title>
        <authorList>
            <person name="Holochova P."/>
            <person name="Sedlacek I."/>
            <person name="Kralova S."/>
            <person name="Maslanova I."/>
            <person name="Busse H.-J."/>
            <person name="Stankova E."/>
            <person name="Vrbovska V."/>
            <person name="Kovarovic V."/>
            <person name="Bartak M."/>
            <person name="Svec P."/>
            <person name="Pantucek R."/>
        </authorList>
    </citation>
    <scope>NUCLEOTIDE SEQUENCE [LARGE SCALE GENOMIC DNA]</scope>
    <source>
        <strain evidence="1 2">CCM 8693</strain>
    </source>
</reference>
<sequence>MERDFYRHPERFPGNADGPFYTTGYQLDDGTWYGDCMFCGTPEMAAPTLLSPVTGEDANTYFVRQPATAEEIEQACEAIDACCVGALRYGGRDPRILAKLPAASCDYRKPGYLHRLVRLLFSKRSAI</sequence>
<dbReference type="Proteomes" id="UP000819052">
    <property type="component" value="Unassembled WGS sequence"/>
</dbReference>
<protein>
    <submittedName>
        <fullName evidence="1">Ferredoxin</fullName>
    </submittedName>
</protein>
<name>A0ABX0MAF9_9BURK</name>
<comment type="caution">
    <text evidence="1">The sequence shown here is derived from an EMBL/GenBank/DDBJ whole genome shotgun (WGS) entry which is preliminary data.</text>
</comment>
<keyword evidence="2" id="KW-1185">Reference proteome</keyword>
<gene>
    <name evidence="1" type="ORF">F1609_17560</name>
</gene>
<dbReference type="EMBL" id="VVIW01000010">
    <property type="protein sequence ID" value="NHZ41958.1"/>
    <property type="molecule type" value="Genomic_DNA"/>
</dbReference>
<evidence type="ECO:0000313" key="1">
    <source>
        <dbReference type="EMBL" id="NHZ41958.1"/>
    </source>
</evidence>
<evidence type="ECO:0000313" key="2">
    <source>
        <dbReference type="Proteomes" id="UP000819052"/>
    </source>
</evidence>